<dbReference type="Proteomes" id="UP000271937">
    <property type="component" value="Unassembled WGS sequence"/>
</dbReference>
<keyword evidence="3" id="KW-1185">Reference proteome</keyword>
<sequence length="188" mass="21433">MSSNIKVERICQFCTSVFIAKTTVTKYCSHTCASRASKKRLKDQKIETSNAEITKLKTKPLGNLIGKEFLSVKEVALLLGASSKTIYRILERDKINFHKLSERKTLIRRSDIDALFEKPEPAYEIVIRPVEKKKVALKVEDCYSIGEIQQKFNISNGALYNLLKKMGIDKFSEGKFTYVAKKDIEALF</sequence>
<name>A0A3P3W6F2_9FLAO</name>
<gene>
    <name evidence="2" type="ORF">EG849_09550</name>
</gene>
<dbReference type="AlphaFoldDB" id="A0A3P3W6F2"/>
<reference evidence="2 3" key="1">
    <citation type="submission" date="2018-11" db="EMBL/GenBank/DDBJ databases">
        <title>Flavobacterium sp. nov., YIM 102600 draft genome.</title>
        <authorList>
            <person name="Li G."/>
            <person name="Jiang Y."/>
        </authorList>
    </citation>
    <scope>NUCLEOTIDE SEQUENCE [LARGE SCALE GENOMIC DNA]</scope>
    <source>
        <strain evidence="2 3">YIM 102600</strain>
    </source>
</reference>
<proteinExistence type="predicted"/>
<dbReference type="Pfam" id="PF12728">
    <property type="entry name" value="HTH_17"/>
    <property type="match status" value="1"/>
</dbReference>
<dbReference type="GO" id="GO:0003677">
    <property type="term" value="F:DNA binding"/>
    <property type="evidence" value="ECO:0007669"/>
    <property type="project" value="UniProtKB-KW"/>
</dbReference>
<keyword evidence="2" id="KW-0238">DNA-binding</keyword>
<dbReference type="InterPro" id="IPR010093">
    <property type="entry name" value="SinI_DNA-bd"/>
</dbReference>
<comment type="caution">
    <text evidence="2">The sequence shown here is derived from an EMBL/GenBank/DDBJ whole genome shotgun (WGS) entry which is preliminary data.</text>
</comment>
<dbReference type="RefSeq" id="WP_125012859.1">
    <property type="nucleotide sequence ID" value="NZ_RQVR01000010.1"/>
</dbReference>
<feature type="domain" description="Helix-turn-helix" evidence="1">
    <location>
        <begin position="69"/>
        <end position="118"/>
    </location>
</feature>
<protein>
    <submittedName>
        <fullName evidence="2">DNA-binding protein</fullName>
    </submittedName>
</protein>
<dbReference type="InterPro" id="IPR041657">
    <property type="entry name" value="HTH_17"/>
</dbReference>
<dbReference type="NCBIfam" id="TIGR01764">
    <property type="entry name" value="excise"/>
    <property type="match status" value="1"/>
</dbReference>
<evidence type="ECO:0000313" key="2">
    <source>
        <dbReference type="EMBL" id="RRJ90712.1"/>
    </source>
</evidence>
<evidence type="ECO:0000259" key="1">
    <source>
        <dbReference type="Pfam" id="PF12728"/>
    </source>
</evidence>
<dbReference type="EMBL" id="RQVR01000010">
    <property type="protein sequence ID" value="RRJ90712.1"/>
    <property type="molecule type" value="Genomic_DNA"/>
</dbReference>
<accession>A0A3P3W6F2</accession>
<dbReference type="OrthoDB" id="1003442at2"/>
<organism evidence="2 3">
    <name type="scientific">Flavobacterium macacae</name>
    <dbReference type="NCBI Taxonomy" id="2488993"/>
    <lineage>
        <taxon>Bacteria</taxon>
        <taxon>Pseudomonadati</taxon>
        <taxon>Bacteroidota</taxon>
        <taxon>Flavobacteriia</taxon>
        <taxon>Flavobacteriales</taxon>
        <taxon>Flavobacteriaceae</taxon>
        <taxon>Flavobacterium</taxon>
    </lineage>
</organism>
<evidence type="ECO:0000313" key="3">
    <source>
        <dbReference type="Proteomes" id="UP000271937"/>
    </source>
</evidence>